<reference evidence="2" key="1">
    <citation type="submission" date="2023-09" db="EMBL/GenBank/DDBJ databases">
        <title>Undibacterium sp. 20NA77.5 isolated from freshwater.</title>
        <authorList>
            <person name="Le V."/>
            <person name="Ko S.-R."/>
            <person name="Ahn C.-Y."/>
            <person name="Oh H.-M."/>
        </authorList>
    </citation>
    <scope>NUCLEOTIDE SEQUENCE</scope>
    <source>
        <strain evidence="2">20NA77.5</strain>
    </source>
</reference>
<evidence type="ECO:0000313" key="3">
    <source>
        <dbReference type="Proteomes" id="UP001181355"/>
    </source>
</evidence>
<organism evidence="2 3">
    <name type="scientific">Undibacterium cyanobacteriorum</name>
    <dbReference type="NCBI Taxonomy" id="3073561"/>
    <lineage>
        <taxon>Bacteria</taxon>
        <taxon>Pseudomonadati</taxon>
        <taxon>Pseudomonadota</taxon>
        <taxon>Betaproteobacteria</taxon>
        <taxon>Burkholderiales</taxon>
        <taxon>Oxalobacteraceae</taxon>
        <taxon>Undibacterium</taxon>
    </lineage>
</organism>
<gene>
    <name evidence="2" type="ORF">RF679_00645</name>
</gene>
<dbReference type="Proteomes" id="UP001181355">
    <property type="component" value="Chromosome"/>
</dbReference>
<keyword evidence="1" id="KW-0732">Signal</keyword>
<dbReference type="EMBL" id="CP133720">
    <property type="protein sequence ID" value="WMW80803.1"/>
    <property type="molecule type" value="Genomic_DNA"/>
</dbReference>
<feature type="chain" id="PRO_5045702051" evidence="1">
    <location>
        <begin position="29"/>
        <end position="437"/>
    </location>
</feature>
<evidence type="ECO:0000256" key="1">
    <source>
        <dbReference type="SAM" id="SignalP"/>
    </source>
</evidence>
<proteinExistence type="predicted"/>
<keyword evidence="3" id="KW-1185">Reference proteome</keyword>
<accession>A0ABY9RIY8</accession>
<sequence>MKRKTLSLVCAAAVLCTMLSSMPHIVCAQQSSTLVIPAHLKNKWGSLSRSEEVEAEKLLAQGVEQDKRLARSLKLLLDPKGNPLNAAVASKANAPLDAAFDELFALSLNMRQLDWIRAKGTNSVPSESWVQVNASLGNSKTQMALRSLAPRTVQKWSCTPFLMQVSVWPEYFVVEYGLANLERNHTNCGAIPLEFYPRMQNDQIKRLSALVGQTEKSIAFASLAKDFYTACEDKAMNDVIAICPWLREKIEIKKRILPNFKKNGFYFTSLEAIGEWNDRAAFKAWLDQLVPPQHARVKLLLAALKQNPAPRALFGYWKNKEETLLVLRPQLAQIAAPKQASYLVDYDVPSQFLVVVSDTGIQWVALPQSLGQYDDGVLIGLSDVDQDGNIEAWLSAEWGECDGEGLVPGRDCAIPHYYRFEQFGERFLPFVQGARPQ</sequence>
<feature type="signal peptide" evidence="1">
    <location>
        <begin position="1"/>
        <end position="28"/>
    </location>
</feature>
<protein>
    <submittedName>
        <fullName evidence="2">Uncharacterized protein</fullName>
    </submittedName>
</protein>
<evidence type="ECO:0000313" key="2">
    <source>
        <dbReference type="EMBL" id="WMW80803.1"/>
    </source>
</evidence>
<name>A0ABY9RIY8_9BURK</name>
<dbReference type="RefSeq" id="WP_309482294.1">
    <property type="nucleotide sequence ID" value="NZ_CP133720.1"/>
</dbReference>